<organism evidence="4 5">
    <name type="scientific">Chromobacterium paludis</name>
    <dbReference type="NCBI Taxonomy" id="2605945"/>
    <lineage>
        <taxon>Bacteria</taxon>
        <taxon>Pseudomonadati</taxon>
        <taxon>Pseudomonadota</taxon>
        <taxon>Betaproteobacteria</taxon>
        <taxon>Neisseriales</taxon>
        <taxon>Chromobacteriaceae</taxon>
        <taxon>Chromobacterium</taxon>
    </lineage>
</organism>
<dbReference type="GO" id="GO:0042597">
    <property type="term" value="C:periplasmic space"/>
    <property type="evidence" value="ECO:0007669"/>
    <property type="project" value="InterPro"/>
</dbReference>
<reference evidence="4 5" key="1">
    <citation type="submission" date="2019-08" db="EMBL/GenBank/DDBJ databases">
        <title>Chromobacterium paludis, a novel bacterium isolated from a Maryland marsh pond.</title>
        <authorList>
            <person name="Blackburn M.B."/>
            <person name="Gundersen-Rindal D.E."/>
        </authorList>
    </citation>
    <scope>NUCLEOTIDE SEQUENCE [LARGE SCALE GENOMIC DNA]</scope>
    <source>
        <strain evidence="5">IIBBL 257-1</strain>
    </source>
</reference>
<keyword evidence="3" id="KW-0175">Coiled coil</keyword>
<dbReference type="SUPFAM" id="SSF47175">
    <property type="entry name" value="Cytochromes"/>
    <property type="match status" value="1"/>
</dbReference>
<dbReference type="GO" id="GO:0009055">
    <property type="term" value="F:electron transfer activity"/>
    <property type="evidence" value="ECO:0007669"/>
    <property type="project" value="InterPro"/>
</dbReference>
<dbReference type="InterPro" id="IPR010980">
    <property type="entry name" value="Cyt_c/b562"/>
</dbReference>
<keyword evidence="5" id="KW-1185">Reference proteome</keyword>
<gene>
    <name evidence="4" type="ORF">FYK34_14380</name>
</gene>
<accession>A0A5C1DMT7</accession>
<dbReference type="GO" id="GO:0005506">
    <property type="term" value="F:iron ion binding"/>
    <property type="evidence" value="ECO:0007669"/>
    <property type="project" value="InterPro"/>
</dbReference>
<evidence type="ECO:0000313" key="4">
    <source>
        <dbReference type="EMBL" id="QEL57912.1"/>
    </source>
</evidence>
<evidence type="ECO:0000256" key="1">
    <source>
        <dbReference type="ARBA" id="ARBA00005523"/>
    </source>
</evidence>
<evidence type="ECO:0000313" key="5">
    <source>
        <dbReference type="Proteomes" id="UP000322079"/>
    </source>
</evidence>
<comment type="similarity">
    <text evidence="1">Belongs to the cytochrome b562 family.</text>
</comment>
<dbReference type="EMBL" id="CP043473">
    <property type="protein sequence ID" value="QEL57912.1"/>
    <property type="molecule type" value="Genomic_DNA"/>
</dbReference>
<dbReference type="InterPro" id="IPR009155">
    <property type="entry name" value="Cyt_b562"/>
</dbReference>
<feature type="coiled-coil region" evidence="3">
    <location>
        <begin position="67"/>
        <end position="94"/>
    </location>
</feature>
<evidence type="ECO:0000256" key="3">
    <source>
        <dbReference type="SAM" id="Coils"/>
    </source>
</evidence>
<dbReference type="AlphaFoldDB" id="A0A5C1DMT7"/>
<dbReference type="KEGG" id="chrm:FYK34_14380"/>
<proteinExistence type="inferred from homology"/>
<name>A0A5C1DMT7_9NEIS</name>
<evidence type="ECO:0000256" key="2">
    <source>
        <dbReference type="ARBA" id="ARBA00022729"/>
    </source>
</evidence>
<dbReference type="GO" id="GO:0022900">
    <property type="term" value="P:electron transport chain"/>
    <property type="evidence" value="ECO:0007669"/>
    <property type="project" value="InterPro"/>
</dbReference>
<protein>
    <submittedName>
        <fullName evidence="4">Cytochrome B562</fullName>
    </submittedName>
</protein>
<dbReference type="GO" id="GO:0020037">
    <property type="term" value="F:heme binding"/>
    <property type="evidence" value="ECO:0007669"/>
    <property type="project" value="InterPro"/>
</dbReference>
<dbReference type="Pfam" id="PF07361">
    <property type="entry name" value="Cytochrom_B562"/>
    <property type="match status" value="1"/>
</dbReference>
<keyword evidence="2" id="KW-0732">Signal</keyword>
<dbReference type="Gene3D" id="1.20.120.10">
    <property type="entry name" value="Cytochrome c/b562"/>
    <property type="match status" value="1"/>
</dbReference>
<dbReference type="Proteomes" id="UP000322079">
    <property type="component" value="Chromosome"/>
</dbReference>
<sequence length="115" mass="12660">MIAPIFCFSLLHAPLAQAGELKQVMKDMKSAMREAMGSATLPEFSKQLERLRLDAQSASRLAYSGDAATYKQGMQALQQNLDAAEREAKAGDLTAAKSALQLADRTKRHYHHLLN</sequence>